<protein>
    <submittedName>
        <fullName evidence="1">ABC-three component system middle component 5</fullName>
    </submittedName>
</protein>
<reference evidence="2" key="1">
    <citation type="journal article" date="2019" name="Int. J. Syst. Evol. Microbiol.">
        <title>The Global Catalogue of Microorganisms (GCM) 10K type strain sequencing project: providing services to taxonomists for standard genome sequencing and annotation.</title>
        <authorList>
            <consortium name="The Broad Institute Genomics Platform"/>
            <consortium name="The Broad Institute Genome Sequencing Center for Infectious Disease"/>
            <person name="Wu L."/>
            <person name="Ma J."/>
        </authorList>
    </citation>
    <scope>NUCLEOTIDE SEQUENCE [LARGE SCALE GENOMIC DNA]</scope>
    <source>
        <strain evidence="2">LMG 29247</strain>
    </source>
</reference>
<dbReference type="EMBL" id="JBHUEJ010000036">
    <property type="protein sequence ID" value="MFD1711896.1"/>
    <property type="molecule type" value="Genomic_DNA"/>
</dbReference>
<sequence>MLVATNTLSELELAKLRILDYYLSFPAEVAHIQLPREYMRIKKVASSIKNEYRGPVNGRMAFRDMELIQNSAARLLAASEVFDPKRLESGIVLRTSKNLPDTLSELKSNSPGSNEAHTEVLNFILDKLGKMQLTGPGGIKQRTGLMEHRYDVI</sequence>
<dbReference type="Proteomes" id="UP001597304">
    <property type="component" value="Unassembled WGS sequence"/>
</dbReference>
<name>A0ABW4KYN1_9BURK</name>
<keyword evidence="2" id="KW-1185">Reference proteome</keyword>
<evidence type="ECO:0000313" key="1">
    <source>
        <dbReference type="EMBL" id="MFD1711896.1"/>
    </source>
</evidence>
<evidence type="ECO:0000313" key="2">
    <source>
        <dbReference type="Proteomes" id="UP001597304"/>
    </source>
</evidence>
<dbReference type="InterPro" id="IPR046901">
    <property type="entry name" value="ABC-3C_MC5"/>
</dbReference>
<proteinExistence type="predicted"/>
<accession>A0ABW4KYN1</accession>
<dbReference type="Pfam" id="PF20291">
    <property type="entry name" value="MC5"/>
    <property type="match status" value="1"/>
</dbReference>
<gene>
    <name evidence="1" type="ORF">ACFSF0_14890</name>
</gene>
<comment type="caution">
    <text evidence="1">The sequence shown here is derived from an EMBL/GenBank/DDBJ whole genome shotgun (WGS) entry which is preliminary data.</text>
</comment>
<organism evidence="1 2">
    <name type="scientific">Ottowia flava</name>
    <dbReference type="NCBI Taxonomy" id="2675430"/>
    <lineage>
        <taxon>Bacteria</taxon>
        <taxon>Pseudomonadati</taxon>
        <taxon>Pseudomonadota</taxon>
        <taxon>Betaproteobacteria</taxon>
        <taxon>Burkholderiales</taxon>
        <taxon>Comamonadaceae</taxon>
        <taxon>Ottowia</taxon>
    </lineage>
</organism>